<protein>
    <recommendedName>
        <fullName evidence="2">acetyl-CoA C-acetyltransferase</fullName>
        <ecNumber evidence="2">2.3.1.9</ecNumber>
    </recommendedName>
</protein>
<keyword evidence="8" id="KW-1185">Reference proteome</keyword>
<dbReference type="SUPFAM" id="SSF53901">
    <property type="entry name" value="Thiolase-like"/>
    <property type="match status" value="1"/>
</dbReference>
<name>A0A402CC33_RHOWR</name>
<reference evidence="7 8" key="1">
    <citation type="submission" date="2018-11" db="EMBL/GenBank/DDBJ databases">
        <title>Microbial catabolism of amino acid.</title>
        <authorList>
            <person name="Hibi M."/>
            <person name="Ogawa J."/>
        </authorList>
    </citation>
    <scope>NUCLEOTIDE SEQUENCE [LARGE SCALE GENOMIC DNA]</scope>
    <source>
        <strain evidence="7 8">C31-06</strain>
    </source>
</reference>
<evidence type="ECO:0000256" key="5">
    <source>
        <dbReference type="SAM" id="MobiDB-lite"/>
    </source>
</evidence>
<evidence type="ECO:0000256" key="3">
    <source>
        <dbReference type="ARBA" id="ARBA00022679"/>
    </source>
</evidence>
<dbReference type="PANTHER" id="PTHR18919:SF107">
    <property type="entry name" value="ACETYL-COA ACETYLTRANSFERASE, CYTOSOLIC"/>
    <property type="match status" value="1"/>
</dbReference>
<dbReference type="PANTHER" id="PTHR18919">
    <property type="entry name" value="ACETYL-COA C-ACYLTRANSFERASE"/>
    <property type="match status" value="1"/>
</dbReference>
<comment type="similarity">
    <text evidence="1">Belongs to the thiolase-like superfamily. Thiolase family.</text>
</comment>
<feature type="compositionally biased region" description="Polar residues" evidence="5">
    <location>
        <begin position="1"/>
        <end position="10"/>
    </location>
</feature>
<evidence type="ECO:0000313" key="8">
    <source>
        <dbReference type="Proteomes" id="UP000287519"/>
    </source>
</evidence>
<dbReference type="AlphaFoldDB" id="A0A402CC33"/>
<proteinExistence type="inferred from homology"/>
<dbReference type="PROSITE" id="PS00099">
    <property type="entry name" value="THIOLASE_3"/>
    <property type="match status" value="1"/>
</dbReference>
<evidence type="ECO:0000256" key="4">
    <source>
        <dbReference type="ARBA" id="ARBA00023315"/>
    </source>
</evidence>
<comment type="caution">
    <text evidence="7">The sequence shown here is derived from an EMBL/GenBank/DDBJ whole genome shotgun (WGS) entry which is preliminary data.</text>
</comment>
<dbReference type="Gene3D" id="3.40.47.10">
    <property type="match status" value="1"/>
</dbReference>
<evidence type="ECO:0000259" key="6">
    <source>
        <dbReference type="Pfam" id="PF02803"/>
    </source>
</evidence>
<evidence type="ECO:0000256" key="1">
    <source>
        <dbReference type="ARBA" id="ARBA00010982"/>
    </source>
</evidence>
<evidence type="ECO:0000313" key="7">
    <source>
        <dbReference type="EMBL" id="GCE41159.1"/>
    </source>
</evidence>
<accession>A0A402CC33</accession>
<dbReference type="Pfam" id="PF02803">
    <property type="entry name" value="Thiolase_C"/>
    <property type="match status" value="1"/>
</dbReference>
<sequence>MRSPPARTNSPPQPPRTAGDGEPKVGDLGVVEINEAFAGVALASVGQLGLDADKLNIHGGAIALGQPLGTSGAPLALSLAHSLKRRDGGVGAAALCGGGGQGTALI</sequence>
<dbReference type="Proteomes" id="UP000287519">
    <property type="component" value="Unassembled WGS sequence"/>
</dbReference>
<dbReference type="GO" id="GO:0003985">
    <property type="term" value="F:acetyl-CoA C-acetyltransferase activity"/>
    <property type="evidence" value="ECO:0007669"/>
    <property type="project" value="UniProtKB-EC"/>
</dbReference>
<keyword evidence="3" id="KW-0808">Transferase</keyword>
<dbReference type="EMBL" id="BHYM01000041">
    <property type="protein sequence ID" value="GCE41159.1"/>
    <property type="molecule type" value="Genomic_DNA"/>
</dbReference>
<dbReference type="InterPro" id="IPR020610">
    <property type="entry name" value="Thiolase_AS"/>
</dbReference>
<organism evidence="7 8">
    <name type="scientific">Rhodococcus wratislaviensis</name>
    <name type="common">Tsukamurella wratislaviensis</name>
    <dbReference type="NCBI Taxonomy" id="44752"/>
    <lineage>
        <taxon>Bacteria</taxon>
        <taxon>Bacillati</taxon>
        <taxon>Actinomycetota</taxon>
        <taxon>Actinomycetes</taxon>
        <taxon>Mycobacteriales</taxon>
        <taxon>Nocardiaceae</taxon>
        <taxon>Rhodococcus</taxon>
    </lineage>
</organism>
<dbReference type="InterPro" id="IPR016039">
    <property type="entry name" value="Thiolase-like"/>
</dbReference>
<dbReference type="InterPro" id="IPR020617">
    <property type="entry name" value="Thiolase_C"/>
</dbReference>
<dbReference type="OrthoDB" id="4565318at2"/>
<evidence type="ECO:0000256" key="2">
    <source>
        <dbReference type="ARBA" id="ARBA00012705"/>
    </source>
</evidence>
<feature type="region of interest" description="Disordered" evidence="5">
    <location>
        <begin position="1"/>
        <end position="25"/>
    </location>
</feature>
<keyword evidence="4" id="KW-0012">Acyltransferase</keyword>
<dbReference type="EC" id="2.3.1.9" evidence="2"/>
<gene>
    <name evidence="7" type="ORF">Rhow_004818</name>
</gene>
<feature type="domain" description="Thiolase C-terminal" evidence="6">
    <location>
        <begin position="24"/>
        <end position="106"/>
    </location>
</feature>